<dbReference type="Proteomes" id="UP000215244">
    <property type="component" value="Chromosome"/>
</dbReference>
<dbReference type="SUPFAM" id="SSF48317">
    <property type="entry name" value="Acid phosphatase/Vanadium-dependent haloperoxidase"/>
    <property type="match status" value="1"/>
</dbReference>
<dbReference type="SMART" id="SM00014">
    <property type="entry name" value="acidPPc"/>
    <property type="match status" value="1"/>
</dbReference>
<dbReference type="InterPro" id="IPR000326">
    <property type="entry name" value="PAP2/HPO"/>
</dbReference>
<keyword evidence="1" id="KW-0812">Transmembrane</keyword>
<dbReference type="Pfam" id="PF01569">
    <property type="entry name" value="PAP2"/>
    <property type="match status" value="1"/>
</dbReference>
<feature type="domain" description="Phosphatidic acid phosphatase type 2/haloperoxidase" evidence="2">
    <location>
        <begin position="59"/>
        <end position="174"/>
    </location>
</feature>
<feature type="transmembrane region" description="Helical" evidence="1">
    <location>
        <begin position="134"/>
        <end position="153"/>
    </location>
</feature>
<keyword evidence="1" id="KW-1133">Transmembrane helix</keyword>
<dbReference type="RefSeq" id="WP_094997832.1">
    <property type="nucleotide sequence ID" value="NZ_BMJL01000004.1"/>
</dbReference>
<evidence type="ECO:0000313" key="4">
    <source>
        <dbReference type="Proteomes" id="UP000215244"/>
    </source>
</evidence>
<proteinExistence type="predicted"/>
<reference evidence="3 4" key="1">
    <citation type="submission" date="2017-08" db="EMBL/GenBank/DDBJ databases">
        <title>The complete genome sequence of Maribacter sp. B1, isolated from deep-sea sediment.</title>
        <authorList>
            <person name="Wu Y.-H."/>
            <person name="Cheng H."/>
            <person name="Xu X.-W."/>
        </authorList>
    </citation>
    <scope>NUCLEOTIDE SEQUENCE [LARGE SCALE GENOMIC DNA]</scope>
    <source>
        <strain evidence="3 4">B1</strain>
    </source>
</reference>
<feature type="transmembrane region" description="Helical" evidence="1">
    <location>
        <begin position="159"/>
        <end position="177"/>
    </location>
</feature>
<feature type="transmembrane region" description="Helical" evidence="1">
    <location>
        <begin position="57"/>
        <end position="77"/>
    </location>
</feature>
<protein>
    <submittedName>
        <fullName evidence="3">Phosphatase PAP2 family protein</fullName>
    </submittedName>
</protein>
<dbReference type="InterPro" id="IPR036938">
    <property type="entry name" value="PAP2/HPO_sf"/>
</dbReference>
<name>A0A223V742_9FLAO</name>
<dbReference type="Gene3D" id="1.20.144.10">
    <property type="entry name" value="Phosphatidic acid phosphatase type 2/haloperoxidase"/>
    <property type="match status" value="1"/>
</dbReference>
<accession>A0A223V742</accession>
<dbReference type="EMBL" id="CP022957">
    <property type="protein sequence ID" value="ASV31221.1"/>
    <property type="molecule type" value="Genomic_DNA"/>
</dbReference>
<dbReference type="OrthoDB" id="9789113at2"/>
<evidence type="ECO:0000256" key="1">
    <source>
        <dbReference type="SAM" id="Phobius"/>
    </source>
</evidence>
<organism evidence="3 4">
    <name type="scientific">Maribacter cobaltidurans</name>
    <dbReference type="NCBI Taxonomy" id="1178778"/>
    <lineage>
        <taxon>Bacteria</taxon>
        <taxon>Pseudomonadati</taxon>
        <taxon>Bacteroidota</taxon>
        <taxon>Flavobacteriia</taxon>
        <taxon>Flavobacteriales</taxon>
        <taxon>Flavobacteriaceae</taxon>
        <taxon>Maribacter</taxon>
    </lineage>
</organism>
<feature type="transmembrane region" description="Helical" evidence="1">
    <location>
        <begin position="34"/>
        <end position="52"/>
    </location>
</feature>
<sequence length="190" mass="22694">MLDWLLEWDRETLVYLNNLGVEKYDPFWDTVTKYPPWIPLFLVFLLLIFWAFQWRQVIVLLLVLGAMILFVDTLTHFTKLGVERVRPNNDEEIRSLIRVLRNPKNYSFFSGHASMSFSVTTFIYLSLRHRFRWTWIFYVWPILFILSRIYLGVHFPLDVIAGALVGICTAWMFHAVYKSFILPYLALNHP</sequence>
<dbReference type="AlphaFoldDB" id="A0A223V742"/>
<evidence type="ECO:0000313" key="3">
    <source>
        <dbReference type="EMBL" id="ASV31221.1"/>
    </source>
</evidence>
<dbReference type="KEGG" id="marb:CJ263_13910"/>
<dbReference type="PANTHER" id="PTHR14969:SF13">
    <property type="entry name" value="AT30094P"/>
    <property type="match status" value="1"/>
</dbReference>
<evidence type="ECO:0000259" key="2">
    <source>
        <dbReference type="SMART" id="SM00014"/>
    </source>
</evidence>
<keyword evidence="1" id="KW-0472">Membrane</keyword>
<gene>
    <name evidence="3" type="ORF">CJ263_13910</name>
</gene>
<keyword evidence="4" id="KW-1185">Reference proteome</keyword>
<dbReference type="PANTHER" id="PTHR14969">
    <property type="entry name" value="SPHINGOSINE-1-PHOSPHATE PHOSPHOHYDROLASE"/>
    <property type="match status" value="1"/>
</dbReference>
<feature type="transmembrane region" description="Helical" evidence="1">
    <location>
        <begin position="106"/>
        <end position="127"/>
    </location>
</feature>